<evidence type="ECO:0000313" key="2">
    <source>
        <dbReference type="Proteomes" id="UP000533598"/>
    </source>
</evidence>
<protein>
    <submittedName>
        <fullName evidence="1">Uncharacterized protein (DUF849 family)</fullName>
    </submittedName>
</protein>
<dbReference type="GO" id="GO:0043720">
    <property type="term" value="F:3-keto-5-aminohexanoate cleavage activity"/>
    <property type="evidence" value="ECO:0007669"/>
    <property type="project" value="InterPro"/>
</dbReference>
<dbReference type="EMBL" id="JACHMH010000001">
    <property type="protein sequence ID" value="MBB4682185.1"/>
    <property type="molecule type" value="Genomic_DNA"/>
</dbReference>
<comment type="caution">
    <text evidence="1">The sequence shown here is derived from an EMBL/GenBank/DDBJ whole genome shotgun (WGS) entry which is preliminary data.</text>
</comment>
<dbReference type="Pfam" id="PF05853">
    <property type="entry name" value="BKACE"/>
    <property type="match status" value="1"/>
</dbReference>
<keyword evidence="2" id="KW-1185">Reference proteome</keyword>
<dbReference type="PANTHER" id="PTHR37418">
    <property type="entry name" value="3-KETO-5-AMINOHEXANOATE CLEAVAGE ENZYME-RELATED"/>
    <property type="match status" value="1"/>
</dbReference>
<dbReference type="AlphaFoldDB" id="A0A7W7CJA3"/>
<dbReference type="Proteomes" id="UP000533598">
    <property type="component" value="Unassembled WGS sequence"/>
</dbReference>
<dbReference type="PANTHER" id="PTHR37418:SF1">
    <property type="entry name" value="3-KETO-5-AMINOHEXANOATE CLEAVAGE PROTEIN"/>
    <property type="match status" value="1"/>
</dbReference>
<gene>
    <name evidence="1" type="ORF">HNR67_008303</name>
</gene>
<dbReference type="InterPro" id="IPR013785">
    <property type="entry name" value="Aldolase_TIM"/>
</dbReference>
<evidence type="ECO:0000313" key="1">
    <source>
        <dbReference type="EMBL" id="MBB4682185.1"/>
    </source>
</evidence>
<name>A0A7W7CJA3_9PSEU</name>
<dbReference type="RefSeq" id="WP_246492711.1">
    <property type="nucleotide sequence ID" value="NZ_BAAAUI010000037.1"/>
</dbReference>
<dbReference type="Gene3D" id="3.20.20.70">
    <property type="entry name" value="Aldolase class I"/>
    <property type="match status" value="1"/>
</dbReference>
<reference evidence="1 2" key="1">
    <citation type="submission" date="2020-08" db="EMBL/GenBank/DDBJ databases">
        <title>Sequencing the genomes of 1000 actinobacteria strains.</title>
        <authorList>
            <person name="Klenk H.-P."/>
        </authorList>
    </citation>
    <scope>NUCLEOTIDE SEQUENCE [LARGE SCALE GENOMIC DNA]</scope>
    <source>
        <strain evidence="1 2">DSM 44230</strain>
    </source>
</reference>
<organism evidence="1 2">
    <name type="scientific">Crossiella cryophila</name>
    <dbReference type="NCBI Taxonomy" id="43355"/>
    <lineage>
        <taxon>Bacteria</taxon>
        <taxon>Bacillati</taxon>
        <taxon>Actinomycetota</taxon>
        <taxon>Actinomycetes</taxon>
        <taxon>Pseudonocardiales</taxon>
        <taxon>Pseudonocardiaceae</taxon>
        <taxon>Crossiella</taxon>
    </lineage>
</organism>
<sequence length="243" mass="25231">MLPLLQCCPNGNRPAEAHPAVPITPWQLASTVAEVAELGVTSVHLHPRDAVGLETLAGPELATVVATVRAAAPGVEIGVSTGAWITPDPVRRAELVAGWSGLAAGRPDVASVNVHEPGWLEVCAVLHRAGIGIELGVFTIPAAARLRAAGGPPPGTVRVLAEVQETNPDRSLSAATALLDALDFLPDDLPILLHGEEAGAWPVFAEAARLGLPRRIGLEDTLMLPDGETAADNSELIRAAQEY</sequence>
<proteinExistence type="predicted"/>
<dbReference type="InterPro" id="IPR008567">
    <property type="entry name" value="BKACE"/>
</dbReference>
<accession>A0A7W7CJA3</accession>